<evidence type="ECO:0000313" key="2">
    <source>
        <dbReference type="Proteomes" id="UP000095280"/>
    </source>
</evidence>
<evidence type="ECO:0000256" key="1">
    <source>
        <dbReference type="SAM" id="MobiDB-lite"/>
    </source>
</evidence>
<reference evidence="3" key="1">
    <citation type="submission" date="2016-11" db="UniProtKB">
        <authorList>
            <consortium name="WormBaseParasite"/>
        </authorList>
    </citation>
    <scope>IDENTIFICATION</scope>
</reference>
<keyword evidence="2" id="KW-1185">Reference proteome</keyword>
<name>A0A1I8FH87_9PLAT</name>
<feature type="region of interest" description="Disordered" evidence="1">
    <location>
        <begin position="109"/>
        <end position="143"/>
    </location>
</feature>
<evidence type="ECO:0000313" key="3">
    <source>
        <dbReference type="WBParaSite" id="maker-unitig_34731-snap-gene-0.2-mRNA-1"/>
    </source>
</evidence>
<organism evidence="2 3">
    <name type="scientific">Macrostomum lignano</name>
    <dbReference type="NCBI Taxonomy" id="282301"/>
    <lineage>
        <taxon>Eukaryota</taxon>
        <taxon>Metazoa</taxon>
        <taxon>Spiralia</taxon>
        <taxon>Lophotrochozoa</taxon>
        <taxon>Platyhelminthes</taxon>
        <taxon>Rhabditophora</taxon>
        <taxon>Macrostomorpha</taxon>
        <taxon>Macrostomida</taxon>
        <taxon>Macrostomidae</taxon>
        <taxon>Macrostomum</taxon>
    </lineage>
</organism>
<proteinExistence type="predicted"/>
<protein>
    <submittedName>
        <fullName evidence="3">WD_REPEATS_REGION domain-containing protein</fullName>
    </submittedName>
</protein>
<accession>A0A1I8FH87</accession>
<dbReference type="WBParaSite" id="maker-unitig_34731-snap-gene-0.2-mRNA-1">
    <property type="protein sequence ID" value="maker-unitig_34731-snap-gene-0.2-mRNA-1"/>
    <property type="gene ID" value="maker-unitig_34731-snap-gene-0.2"/>
</dbReference>
<dbReference type="AlphaFoldDB" id="A0A1I8FH87"/>
<dbReference type="Proteomes" id="UP000095280">
    <property type="component" value="Unplaced"/>
</dbReference>
<sequence length="454" mass="48868">MERFQLVKLCSTRSWHIQFLRRHDDRPGACLRLSTGCPHQSHKKPTLVFAGFSPLFVWPLSIKDDSEHFAFLGQLARLAVGSATVWQPDFARGSFELALKGVLRCTDPTEQPRPAHHQLGRRAATSDLSCESGNPGGCQPPVRTHWPSGGLRSSTSRRAAAVLALSGGPSSEAAGIMGDLPPGNAGEGLYAFGPDDGAELAELDSGPVSAASASRTWAAVGRRHLAAAYDRTLRLFSVGGRRRRRRRRGPLLASPTGCAVTALVGGIRSRAGEAAAVASSLAPPLDGEVVLWSAANRSARAARCPAWKRLGDRYLLAGVSNLLVLTSAIRQLTVATAGEDASIPLWHTCARFEARRRQLNRPWPPWLPRRPARRRLWQATRPAAAGPQRAGWRAVRQHDRELRALLDCGSEAGPGVIRSGPNLIYLWSSDQAELQLAVLLQAAAAAVQDCPPSS</sequence>